<feature type="region of interest" description="Disordered" evidence="7">
    <location>
        <begin position="624"/>
        <end position="646"/>
    </location>
</feature>
<accession>A0A9P8N7L0</accession>
<dbReference type="Gene3D" id="3.30.40.10">
    <property type="entry name" value="Zinc/RING finger domain, C3HC4 (zinc finger)"/>
    <property type="match status" value="1"/>
</dbReference>
<dbReference type="InterPro" id="IPR019135">
    <property type="entry name" value="Polycomb_protein_VEFS-Box"/>
</dbReference>
<evidence type="ECO:0000256" key="3">
    <source>
        <dbReference type="ARBA" id="ARBA00022771"/>
    </source>
</evidence>
<evidence type="ECO:0000256" key="1">
    <source>
        <dbReference type="ARBA" id="ARBA00007416"/>
    </source>
</evidence>
<dbReference type="CDD" id="cd21552">
    <property type="entry name" value="VEFS-box_ctSUZ12-like"/>
    <property type="match status" value="1"/>
</dbReference>
<dbReference type="PROSITE" id="PS01359">
    <property type="entry name" value="ZF_PHD_1"/>
    <property type="match status" value="1"/>
</dbReference>
<evidence type="ECO:0000256" key="6">
    <source>
        <dbReference type="ARBA" id="ARBA00023163"/>
    </source>
</evidence>
<dbReference type="SMART" id="SM00249">
    <property type="entry name" value="PHD"/>
    <property type="match status" value="1"/>
</dbReference>
<dbReference type="InterPro" id="IPR001965">
    <property type="entry name" value="Znf_PHD"/>
</dbReference>
<evidence type="ECO:0000313" key="10">
    <source>
        <dbReference type="Proteomes" id="UP000824596"/>
    </source>
</evidence>
<evidence type="ECO:0000256" key="7">
    <source>
        <dbReference type="SAM" id="MobiDB-lite"/>
    </source>
</evidence>
<feature type="region of interest" description="Disordered" evidence="7">
    <location>
        <begin position="280"/>
        <end position="304"/>
    </location>
</feature>
<dbReference type="SUPFAM" id="SSF57903">
    <property type="entry name" value="FYVE/PHD zinc finger"/>
    <property type="match status" value="1"/>
</dbReference>
<dbReference type="AlphaFoldDB" id="A0A9P8N7L0"/>
<keyword evidence="6" id="KW-0804">Transcription</keyword>
<keyword evidence="4" id="KW-0862">Zinc</keyword>
<evidence type="ECO:0000256" key="2">
    <source>
        <dbReference type="ARBA" id="ARBA00022723"/>
    </source>
</evidence>
<comment type="caution">
    <text evidence="9">The sequence shown here is derived from an EMBL/GenBank/DDBJ whole genome shotgun (WGS) entry which is preliminary data.</text>
</comment>
<dbReference type="OrthoDB" id="166746at2759"/>
<dbReference type="RefSeq" id="XP_044725818.1">
    <property type="nucleotide sequence ID" value="XM_044859418.1"/>
</dbReference>
<evidence type="ECO:0000256" key="5">
    <source>
        <dbReference type="ARBA" id="ARBA00023015"/>
    </source>
</evidence>
<dbReference type="InterPro" id="IPR013083">
    <property type="entry name" value="Znf_RING/FYVE/PHD"/>
</dbReference>
<feature type="domain" description="Zinc finger PHD-type" evidence="8">
    <location>
        <begin position="655"/>
        <end position="705"/>
    </location>
</feature>
<gene>
    <name evidence="9" type="ORF">HRG_00947</name>
</gene>
<name>A0A9P8N7L0_9HYPO</name>
<sequence>MGNIISSPMHKVSHPADGDGARPAKRRRLSSPDSFDMDRLIASPTMSESGSTLRIEVLKILHKDSKKVKSYQGAAANPRDFVTSKARCRIIIFDTSSGPPQVLHCQSQLCNLITFKNPVGPHRVARVDLPRAFYVPDDSILINRPDDGRFDLSDSYQLLVELEAANAASWPPLDSHDFGIPTTSPYSPWTSSQPWILSTRFDSVVGRLKHPLSLSTRDPLGQAAFQTDYIMDVDLRWTAGFKTARRLDKDSKSCITAIDPDVDPYCDANFEHVQVHDVNGTNGHLNGESSHDQDDEFLHDQTPSRSLRAREKTKVYNLKVLSDQAQGREHKSRGRSASAAITEGRVQYLLPSDQPVCLDFYRCVSCGAYHESMMQLQLHLQTTHPTYEYVLETTSQGPQFRVTALCESFASPAKTYQLGRQVKPFDLPTLAAGDLSWVTSRLGPENDEPFRLSPPRSHVDRLPSGSPVLKALKTAAPRRKPKPKSSKTLVPDIPQLLFHPISKARLAPGQEVPETVPDDTWLIQKHQESIGDFSDVTAAEKEYIWQWDAYILRKNLTSVAYFPREWLGFVKEKAEWLVYEERRMLEFGKHTSVLLARDVLNDKTMKKAFFYIEDARAEMNRIREGQSAAPRNPETADVATKQSPKSSQIRKSASGCIVCQLPVLGPTLLICSNTSCPKRLYHSTCIKKEAIMPVTRSKWLCNACCGTDGWGKKS</sequence>
<dbReference type="GeneID" id="68350076"/>
<keyword evidence="3" id="KW-0863">Zinc-finger</keyword>
<protein>
    <submittedName>
        <fullName evidence="9">VEFS-Box of polycomb protein</fullName>
    </submittedName>
</protein>
<evidence type="ECO:0000313" key="9">
    <source>
        <dbReference type="EMBL" id="KAH0968305.1"/>
    </source>
</evidence>
<dbReference type="EMBL" id="JAIZPD010000001">
    <property type="protein sequence ID" value="KAH0968305.1"/>
    <property type="molecule type" value="Genomic_DNA"/>
</dbReference>
<keyword evidence="10" id="KW-1185">Reference proteome</keyword>
<dbReference type="InterPro" id="IPR019786">
    <property type="entry name" value="Zinc_finger_PHD-type_CS"/>
</dbReference>
<dbReference type="Proteomes" id="UP000824596">
    <property type="component" value="Unassembled WGS sequence"/>
</dbReference>
<proteinExistence type="inferred from homology"/>
<dbReference type="GO" id="GO:0008270">
    <property type="term" value="F:zinc ion binding"/>
    <property type="evidence" value="ECO:0007669"/>
    <property type="project" value="UniProtKB-KW"/>
</dbReference>
<dbReference type="CDD" id="cd15489">
    <property type="entry name" value="PHD_SF"/>
    <property type="match status" value="1"/>
</dbReference>
<feature type="compositionally biased region" description="Basic and acidic residues" evidence="7">
    <location>
        <begin position="289"/>
        <end position="299"/>
    </location>
</feature>
<feature type="region of interest" description="Disordered" evidence="7">
    <location>
        <begin position="1"/>
        <end position="37"/>
    </location>
</feature>
<evidence type="ECO:0000256" key="4">
    <source>
        <dbReference type="ARBA" id="ARBA00022833"/>
    </source>
</evidence>
<comment type="similarity">
    <text evidence="1">Belongs to the VEFS (VRN2-EMF2-FIS2-SU(Z)12) family.</text>
</comment>
<dbReference type="Pfam" id="PF09733">
    <property type="entry name" value="VEFS-Box"/>
    <property type="match status" value="1"/>
</dbReference>
<reference evidence="9" key="1">
    <citation type="submission" date="2021-09" db="EMBL/GenBank/DDBJ databases">
        <title>A high-quality genome of the endoparasitic fungus Hirsutella rhossiliensis with a comparison of Hirsutella genomes reveals transposable elements contributing to genome size variation.</title>
        <authorList>
            <person name="Lin R."/>
            <person name="Jiao Y."/>
            <person name="Sun X."/>
            <person name="Ling J."/>
            <person name="Xie B."/>
            <person name="Cheng X."/>
        </authorList>
    </citation>
    <scope>NUCLEOTIDE SEQUENCE</scope>
    <source>
        <strain evidence="9">HR02</strain>
    </source>
</reference>
<keyword evidence="2" id="KW-0479">Metal-binding</keyword>
<dbReference type="InterPro" id="IPR011011">
    <property type="entry name" value="Znf_FYVE_PHD"/>
</dbReference>
<keyword evidence="5" id="KW-0805">Transcription regulation</keyword>
<feature type="region of interest" description="Disordered" evidence="7">
    <location>
        <begin position="444"/>
        <end position="465"/>
    </location>
</feature>
<organism evidence="9 10">
    <name type="scientific">Hirsutella rhossiliensis</name>
    <dbReference type="NCBI Taxonomy" id="111463"/>
    <lineage>
        <taxon>Eukaryota</taxon>
        <taxon>Fungi</taxon>
        <taxon>Dikarya</taxon>
        <taxon>Ascomycota</taxon>
        <taxon>Pezizomycotina</taxon>
        <taxon>Sordariomycetes</taxon>
        <taxon>Hypocreomycetidae</taxon>
        <taxon>Hypocreales</taxon>
        <taxon>Ophiocordycipitaceae</taxon>
        <taxon>Hirsutella</taxon>
    </lineage>
</organism>
<evidence type="ECO:0000259" key="8">
    <source>
        <dbReference type="SMART" id="SM00249"/>
    </source>
</evidence>